<dbReference type="SUPFAM" id="SSF53335">
    <property type="entry name" value="S-adenosyl-L-methionine-dependent methyltransferases"/>
    <property type="match status" value="1"/>
</dbReference>
<dbReference type="GO" id="GO:0008276">
    <property type="term" value="F:protein methyltransferase activity"/>
    <property type="evidence" value="ECO:0007669"/>
    <property type="project" value="InterPro"/>
</dbReference>
<keyword evidence="2" id="KW-1185">Reference proteome</keyword>
<accession>A0A7R9GI47</accession>
<dbReference type="Proteomes" id="UP000678499">
    <property type="component" value="Unassembled WGS sequence"/>
</dbReference>
<dbReference type="CDD" id="cd02440">
    <property type="entry name" value="AdoMet_MTases"/>
    <property type="match status" value="1"/>
</dbReference>
<dbReference type="GO" id="GO:0005634">
    <property type="term" value="C:nucleus"/>
    <property type="evidence" value="ECO:0007669"/>
    <property type="project" value="TreeGrafter"/>
</dbReference>
<evidence type="ECO:0000313" key="2">
    <source>
        <dbReference type="Proteomes" id="UP000678499"/>
    </source>
</evidence>
<dbReference type="EMBL" id="OA887277">
    <property type="protein sequence ID" value="CAD7283334.1"/>
    <property type="molecule type" value="Genomic_DNA"/>
</dbReference>
<dbReference type="PANTHER" id="PTHR23108">
    <property type="entry name" value="METHYLTRANSFERASE-RELATED"/>
    <property type="match status" value="1"/>
</dbReference>
<sequence length="206" mass="22854">MGVEDECCVTSELVCESETTVGKADGLVKSTFSFEFPRGFDENHVLRLKEGPQRGIDEDGDPIIDRKHPQTFTLKIEHRTTTTLSLVGEQVWRGALLLCDYILANPKEFSGKNVLEMGAGTGISSVVASFLSANVICTDVNRGEILDLCRENLKRNELFTKPGCHVEVCPLDWMDIASWRDNEAFKSCDVIIAADGKFVSIWVYSS</sequence>
<dbReference type="AlphaFoldDB" id="A0A7R9GI47"/>
<dbReference type="Pfam" id="PF10294">
    <property type="entry name" value="Methyltransf_16"/>
    <property type="match status" value="1"/>
</dbReference>
<proteinExistence type="predicted"/>
<dbReference type="OrthoDB" id="46564at2759"/>
<dbReference type="EMBL" id="CAJPEX010005240">
    <property type="protein sequence ID" value="CAG0923486.1"/>
    <property type="molecule type" value="Genomic_DNA"/>
</dbReference>
<reference evidence="1" key="1">
    <citation type="submission" date="2020-11" db="EMBL/GenBank/DDBJ databases">
        <authorList>
            <person name="Tran Van P."/>
        </authorList>
    </citation>
    <scope>NUCLEOTIDE SEQUENCE</scope>
</reference>
<evidence type="ECO:0000313" key="1">
    <source>
        <dbReference type="EMBL" id="CAD7283334.1"/>
    </source>
</evidence>
<protein>
    <recommendedName>
        <fullName evidence="3">Methyltransferase-like protein 22</fullName>
    </recommendedName>
</protein>
<organism evidence="1">
    <name type="scientific">Notodromas monacha</name>
    <dbReference type="NCBI Taxonomy" id="399045"/>
    <lineage>
        <taxon>Eukaryota</taxon>
        <taxon>Metazoa</taxon>
        <taxon>Ecdysozoa</taxon>
        <taxon>Arthropoda</taxon>
        <taxon>Crustacea</taxon>
        <taxon>Oligostraca</taxon>
        <taxon>Ostracoda</taxon>
        <taxon>Podocopa</taxon>
        <taxon>Podocopida</taxon>
        <taxon>Cypridocopina</taxon>
        <taxon>Cypridoidea</taxon>
        <taxon>Cyprididae</taxon>
        <taxon>Notodromas</taxon>
    </lineage>
</organism>
<dbReference type="PANTHER" id="PTHR23108:SF0">
    <property type="entry name" value="METHYLTRANSFERASE-LIKE PROTEIN 22"/>
    <property type="match status" value="1"/>
</dbReference>
<dbReference type="InterPro" id="IPR038899">
    <property type="entry name" value="METTL22"/>
</dbReference>
<dbReference type="Gene3D" id="3.40.50.150">
    <property type="entry name" value="Vaccinia Virus protein VP39"/>
    <property type="match status" value="1"/>
</dbReference>
<dbReference type="InterPro" id="IPR019410">
    <property type="entry name" value="Methyltransf_16"/>
</dbReference>
<evidence type="ECO:0008006" key="3">
    <source>
        <dbReference type="Google" id="ProtNLM"/>
    </source>
</evidence>
<gene>
    <name evidence="1" type="ORF">NMOB1V02_LOCUS10950</name>
</gene>
<dbReference type="InterPro" id="IPR029063">
    <property type="entry name" value="SAM-dependent_MTases_sf"/>
</dbReference>
<name>A0A7R9GI47_9CRUS</name>